<keyword evidence="4" id="KW-1185">Reference proteome</keyword>
<dbReference type="CDD" id="cd00840">
    <property type="entry name" value="MPP_Mre11_N"/>
    <property type="match status" value="1"/>
</dbReference>
<dbReference type="Gene3D" id="3.60.21.10">
    <property type="match status" value="1"/>
</dbReference>
<dbReference type="PIRSF" id="PIRSF033091">
    <property type="entry name" value="Pesterase_YhaO"/>
    <property type="match status" value="1"/>
</dbReference>
<organism evidence="3 4">
    <name type="scientific">Virgibacillus massiliensis</name>
    <dbReference type="NCBI Taxonomy" id="1462526"/>
    <lineage>
        <taxon>Bacteria</taxon>
        <taxon>Bacillati</taxon>
        <taxon>Bacillota</taxon>
        <taxon>Bacilli</taxon>
        <taxon>Bacillales</taxon>
        <taxon>Bacillaceae</taxon>
        <taxon>Virgibacillus</taxon>
    </lineage>
</organism>
<dbReference type="EMBL" id="CCDP010000002">
    <property type="protein sequence ID" value="CDQ40726.1"/>
    <property type="molecule type" value="Genomic_DNA"/>
</dbReference>
<protein>
    <submittedName>
        <fullName evidence="3">Putative metallophosphoesterase YhaO</fullName>
    </submittedName>
</protein>
<dbReference type="InterPro" id="IPR004843">
    <property type="entry name" value="Calcineurin-like_PHP"/>
</dbReference>
<dbReference type="InterPro" id="IPR050535">
    <property type="entry name" value="DNA_Repair-Maintenance_Comp"/>
</dbReference>
<proteinExistence type="predicted"/>
<reference evidence="4" key="2">
    <citation type="submission" date="2014-05" db="EMBL/GenBank/DDBJ databases">
        <title>Draft genome sequence of Virgibacillus massiliensis Vm-5.</title>
        <authorList>
            <person name="Khelaifia S."/>
            <person name="Croce O."/>
            <person name="Lagier J.C."/>
            <person name="Raoult D."/>
        </authorList>
    </citation>
    <scope>NUCLEOTIDE SEQUENCE [LARGE SCALE GENOMIC DNA]</scope>
    <source>
        <strain evidence="4">Vm-5</strain>
    </source>
</reference>
<dbReference type="OrthoDB" id="9773856at2"/>
<gene>
    <name evidence="3" type="primary">yhaO</name>
    <name evidence="3" type="ORF">BN990_03053</name>
</gene>
<dbReference type="STRING" id="1462526.BN990_03053"/>
<dbReference type="AlphaFoldDB" id="A0A024QFI4"/>
<dbReference type="GO" id="GO:0016787">
    <property type="term" value="F:hydrolase activity"/>
    <property type="evidence" value="ECO:0007669"/>
    <property type="project" value="UniProtKB-KW"/>
</dbReference>
<comment type="caution">
    <text evidence="3">The sequence shown here is derived from an EMBL/GenBank/DDBJ whole genome shotgun (WGS) entry which is preliminary data.</text>
</comment>
<dbReference type="PANTHER" id="PTHR30337:SF7">
    <property type="entry name" value="PHOSPHOESTERASE"/>
    <property type="match status" value="1"/>
</dbReference>
<evidence type="ECO:0000313" key="4">
    <source>
        <dbReference type="Proteomes" id="UP000028875"/>
    </source>
</evidence>
<evidence type="ECO:0000313" key="3">
    <source>
        <dbReference type="EMBL" id="CDQ40726.1"/>
    </source>
</evidence>
<dbReference type="Proteomes" id="UP000028875">
    <property type="component" value="Unassembled WGS sequence"/>
</dbReference>
<keyword evidence="1" id="KW-0378">Hydrolase</keyword>
<dbReference type="Pfam" id="PF00149">
    <property type="entry name" value="Metallophos"/>
    <property type="match status" value="1"/>
</dbReference>
<dbReference type="InterPro" id="IPR041796">
    <property type="entry name" value="Mre11_N"/>
</dbReference>
<accession>A0A024QFI4</accession>
<feature type="domain" description="Calcineurin-like phosphoesterase" evidence="2">
    <location>
        <begin position="7"/>
        <end position="204"/>
    </location>
</feature>
<dbReference type="SUPFAM" id="SSF56300">
    <property type="entry name" value="Metallo-dependent phosphatases"/>
    <property type="match status" value="1"/>
</dbReference>
<dbReference type="InterPro" id="IPR014576">
    <property type="entry name" value="Pesterase_YhaO"/>
</dbReference>
<reference evidence="3 4" key="1">
    <citation type="submission" date="2014-03" db="EMBL/GenBank/DDBJ databases">
        <authorList>
            <person name="Urmite Genomes U."/>
        </authorList>
    </citation>
    <scope>NUCLEOTIDE SEQUENCE [LARGE SCALE GENOMIC DNA]</scope>
    <source>
        <strain evidence="3 4">Vm-5</strain>
    </source>
</reference>
<dbReference type="RefSeq" id="WP_021292197.1">
    <property type="nucleotide sequence ID" value="NZ_CABKTK010000002.1"/>
</dbReference>
<sequence length="408" mass="47366">MLKQVSFIHAADLHLDSPFKGLSQTPSNLFKMIRESTFSALDELVQTAIHHQVDFVLLVGDLFDNEKQSIKAQIRLKQAFELLQQHQILVYLSYGNHDYIKGNKHPVTYPDNVTIFSQDTVDSIVYEKNGEAMAAIYGFSYVNRSVHANKTSEYEKQNESIPFHIAMLHGSVQSNTDHDVYAPFQVRDLSRKDFDYWALGHIHQREILKEDPPIVYPGNTQGRHRKETGAKGCYHVVLSHAKAELSFIPLQAFQINSLTINVSECKSVLEIEQKILDELTKQSFSVPQLIDIHLEGTGNQVVEWDKEGRIEEVIDLINESCIQKDHWIYLFRYSIHLKTTTINPEWYKGEHFISELLHEADNQTISSLVTELYQQKRARRFIERLTDEQEQQIKREAKELLIHEFFKE</sequence>
<dbReference type="eggNOG" id="COG0420">
    <property type="taxonomic scope" value="Bacteria"/>
</dbReference>
<dbReference type="PANTHER" id="PTHR30337">
    <property type="entry name" value="COMPONENT OF ATP-DEPENDENT DSDNA EXONUCLEASE"/>
    <property type="match status" value="1"/>
</dbReference>
<dbReference type="InterPro" id="IPR029052">
    <property type="entry name" value="Metallo-depent_PP-like"/>
</dbReference>
<evidence type="ECO:0000259" key="2">
    <source>
        <dbReference type="Pfam" id="PF00149"/>
    </source>
</evidence>
<evidence type="ECO:0000256" key="1">
    <source>
        <dbReference type="ARBA" id="ARBA00022801"/>
    </source>
</evidence>
<name>A0A024QFI4_9BACI</name>